<evidence type="ECO:0000313" key="2">
    <source>
        <dbReference type="Proteomes" id="UP001066276"/>
    </source>
</evidence>
<dbReference type="EMBL" id="JANPWB010000006">
    <property type="protein sequence ID" value="KAJ1177897.1"/>
    <property type="molecule type" value="Genomic_DNA"/>
</dbReference>
<accession>A0AAV7TMP0</accession>
<dbReference type="AlphaFoldDB" id="A0AAV7TMP0"/>
<keyword evidence="2" id="KW-1185">Reference proteome</keyword>
<reference evidence="1" key="1">
    <citation type="journal article" date="2022" name="bioRxiv">
        <title>Sequencing and chromosome-scale assembly of the giantPleurodeles waltlgenome.</title>
        <authorList>
            <person name="Brown T."/>
            <person name="Elewa A."/>
            <person name="Iarovenko S."/>
            <person name="Subramanian E."/>
            <person name="Araus A.J."/>
            <person name="Petzold A."/>
            <person name="Susuki M."/>
            <person name="Suzuki K.-i.T."/>
            <person name="Hayashi T."/>
            <person name="Toyoda A."/>
            <person name="Oliveira C."/>
            <person name="Osipova E."/>
            <person name="Leigh N.D."/>
            <person name="Simon A."/>
            <person name="Yun M.H."/>
        </authorList>
    </citation>
    <scope>NUCLEOTIDE SEQUENCE</scope>
    <source>
        <strain evidence="1">20211129_DDA</strain>
        <tissue evidence="1">Liver</tissue>
    </source>
</reference>
<proteinExistence type="predicted"/>
<gene>
    <name evidence="1" type="ORF">NDU88_003149</name>
</gene>
<protein>
    <submittedName>
        <fullName evidence="1">Uncharacterized protein</fullName>
    </submittedName>
</protein>
<name>A0AAV7TMP0_PLEWA</name>
<organism evidence="1 2">
    <name type="scientific">Pleurodeles waltl</name>
    <name type="common">Iberian ribbed newt</name>
    <dbReference type="NCBI Taxonomy" id="8319"/>
    <lineage>
        <taxon>Eukaryota</taxon>
        <taxon>Metazoa</taxon>
        <taxon>Chordata</taxon>
        <taxon>Craniata</taxon>
        <taxon>Vertebrata</taxon>
        <taxon>Euteleostomi</taxon>
        <taxon>Amphibia</taxon>
        <taxon>Batrachia</taxon>
        <taxon>Caudata</taxon>
        <taxon>Salamandroidea</taxon>
        <taxon>Salamandridae</taxon>
        <taxon>Pleurodelinae</taxon>
        <taxon>Pleurodeles</taxon>
    </lineage>
</organism>
<comment type="caution">
    <text evidence="1">The sequence shown here is derived from an EMBL/GenBank/DDBJ whole genome shotgun (WGS) entry which is preliminary data.</text>
</comment>
<sequence length="92" mass="8896">MDQATSGNQDPSCVLVAPVSLTSALEASSQAEMQAVTMNALGLFPGVVPAVAGADQVAVQGTAMNASGTVTTGSVVQNGGSVMAIGVTSAWG</sequence>
<evidence type="ECO:0000313" key="1">
    <source>
        <dbReference type="EMBL" id="KAJ1177897.1"/>
    </source>
</evidence>
<dbReference type="Proteomes" id="UP001066276">
    <property type="component" value="Chromosome 3_2"/>
</dbReference>